<protein>
    <submittedName>
        <fullName evidence="1">Histidine phosphatase family protein</fullName>
    </submittedName>
</protein>
<dbReference type="CDD" id="cd07067">
    <property type="entry name" value="HP_PGM_like"/>
    <property type="match status" value="1"/>
</dbReference>
<comment type="caution">
    <text evidence="1">The sequence shown here is derived from an EMBL/GenBank/DDBJ whole genome shotgun (WGS) entry which is preliminary data.</text>
</comment>
<reference evidence="2" key="1">
    <citation type="journal article" date="2019" name="Int. J. Syst. Evol. Microbiol.">
        <title>The Global Catalogue of Microorganisms (GCM) 10K type strain sequencing project: providing services to taxonomists for standard genome sequencing and annotation.</title>
        <authorList>
            <consortium name="The Broad Institute Genomics Platform"/>
            <consortium name="The Broad Institute Genome Sequencing Center for Infectious Disease"/>
            <person name="Wu L."/>
            <person name="Ma J."/>
        </authorList>
    </citation>
    <scope>NUCLEOTIDE SEQUENCE [LARGE SCALE GENOMIC DNA]</scope>
    <source>
        <strain evidence="2">NBRC 106593</strain>
    </source>
</reference>
<dbReference type="InterPro" id="IPR001345">
    <property type="entry name" value="PG/BPGM_mutase_AS"/>
</dbReference>
<name>A0ABW2AWZ9_9MICO</name>
<dbReference type="PANTHER" id="PTHR48100:SF58">
    <property type="entry name" value="PE-PGRS FAMILY PROTEIN PE_PGRS11"/>
    <property type="match status" value="1"/>
</dbReference>
<organism evidence="1 2">
    <name type="scientific">Branchiibius cervicis</name>
    <dbReference type="NCBI Taxonomy" id="908252"/>
    <lineage>
        <taxon>Bacteria</taxon>
        <taxon>Bacillati</taxon>
        <taxon>Actinomycetota</taxon>
        <taxon>Actinomycetes</taxon>
        <taxon>Micrococcales</taxon>
        <taxon>Dermacoccaceae</taxon>
        <taxon>Branchiibius</taxon>
    </lineage>
</organism>
<sequence>MRLFLIRHGQTTANVARELDTALPGAPLTGLGREQAASLPNRLRQERFDGIWCSRAQRAQDTAGALATGVGQAPQVMPGLHEIQAGELEMSADRGDWLAYIRLLERWIRGDLRPAVPGGESGADAVARFDADIAVIQEQAPEQAAIVSHGAMIRLWTATRAVDADRDFVIDHPLRNTGYVVLDGNLADGFSLESWHGELPPETMDTARGVACIP</sequence>
<dbReference type="Gene3D" id="3.40.50.1240">
    <property type="entry name" value="Phosphoglycerate mutase-like"/>
    <property type="match status" value="1"/>
</dbReference>
<keyword evidence="2" id="KW-1185">Reference proteome</keyword>
<evidence type="ECO:0000313" key="1">
    <source>
        <dbReference type="EMBL" id="MFC6715544.1"/>
    </source>
</evidence>
<dbReference type="Proteomes" id="UP001596356">
    <property type="component" value="Unassembled WGS sequence"/>
</dbReference>
<dbReference type="PANTHER" id="PTHR48100">
    <property type="entry name" value="BROAD-SPECIFICITY PHOSPHATASE YOR283W-RELATED"/>
    <property type="match status" value="1"/>
</dbReference>
<gene>
    <name evidence="1" type="ORF">ACFQBT_17670</name>
</gene>
<dbReference type="InterPro" id="IPR013078">
    <property type="entry name" value="His_Pase_superF_clade-1"/>
</dbReference>
<dbReference type="InterPro" id="IPR050275">
    <property type="entry name" value="PGM_Phosphatase"/>
</dbReference>
<dbReference type="SUPFAM" id="SSF53254">
    <property type="entry name" value="Phosphoglycerate mutase-like"/>
    <property type="match status" value="1"/>
</dbReference>
<proteinExistence type="predicted"/>
<dbReference type="InterPro" id="IPR029033">
    <property type="entry name" value="His_PPase_superfam"/>
</dbReference>
<evidence type="ECO:0000313" key="2">
    <source>
        <dbReference type="Proteomes" id="UP001596356"/>
    </source>
</evidence>
<dbReference type="Pfam" id="PF00300">
    <property type="entry name" value="His_Phos_1"/>
    <property type="match status" value="1"/>
</dbReference>
<dbReference type="EMBL" id="JBHSWJ010000002">
    <property type="protein sequence ID" value="MFC6715544.1"/>
    <property type="molecule type" value="Genomic_DNA"/>
</dbReference>
<dbReference type="RefSeq" id="WP_377824737.1">
    <property type="nucleotide sequence ID" value="NZ_JBHSWJ010000002.1"/>
</dbReference>
<dbReference type="PROSITE" id="PS00175">
    <property type="entry name" value="PG_MUTASE"/>
    <property type="match status" value="1"/>
</dbReference>
<accession>A0ABW2AWZ9</accession>
<dbReference type="SMART" id="SM00855">
    <property type="entry name" value="PGAM"/>
    <property type="match status" value="1"/>
</dbReference>